<evidence type="ECO:0000256" key="8">
    <source>
        <dbReference type="RuleBase" id="RU364100"/>
    </source>
</evidence>
<dbReference type="PANTHER" id="PTHR13604:SF0">
    <property type="entry name" value="ABASIC SITE PROCESSING PROTEIN HMCES"/>
    <property type="match status" value="1"/>
</dbReference>
<dbReference type="SUPFAM" id="SSF143081">
    <property type="entry name" value="BB1717-like"/>
    <property type="match status" value="1"/>
</dbReference>
<keyword evidence="10" id="KW-1185">Reference proteome</keyword>
<evidence type="ECO:0000313" key="10">
    <source>
        <dbReference type="Proteomes" id="UP001139700"/>
    </source>
</evidence>
<keyword evidence="5" id="KW-0190">Covalent protein-DNA linkage</keyword>
<dbReference type="GO" id="GO:0006508">
    <property type="term" value="P:proteolysis"/>
    <property type="evidence" value="ECO:0007669"/>
    <property type="project" value="UniProtKB-KW"/>
</dbReference>
<dbReference type="EC" id="3.4.-.-" evidence="8"/>
<sequence>MCYHVSQQKTVEQIKIAFHKPIDNRELYRQAYHVNAFEDPFQPVISNWDAAKIDMYRWRLIPSDKTEANFKANTRNAKSETLFSLSSFKDYWFNRCLIICTGFFEPHLVDPKKPTHSYYIKPKEKEFITLGGIFSPWNGIKTYTVITTPATPLLSEIHNEGKRMPLVLEGEKAEEWMAPPKSMSQQRMAELMAPYENDDDWMAFRTINGITNSYTDTNVPEVLWPYEEKALPYTDLPLFRDLEGSK</sequence>
<dbReference type="AlphaFoldDB" id="A0A9X1PGW3"/>
<keyword evidence="3" id="KW-0227">DNA damage</keyword>
<dbReference type="PANTHER" id="PTHR13604">
    <property type="entry name" value="DC12-RELATED"/>
    <property type="match status" value="1"/>
</dbReference>
<dbReference type="GO" id="GO:0106300">
    <property type="term" value="P:protein-DNA covalent cross-linking repair"/>
    <property type="evidence" value="ECO:0007669"/>
    <property type="project" value="InterPro"/>
</dbReference>
<evidence type="ECO:0000256" key="6">
    <source>
        <dbReference type="ARBA" id="ARBA00023125"/>
    </source>
</evidence>
<evidence type="ECO:0000313" key="9">
    <source>
        <dbReference type="EMBL" id="MCF0043648.1"/>
    </source>
</evidence>
<keyword evidence="7" id="KW-0456">Lyase</keyword>
<dbReference type="RefSeq" id="WP_234616379.1">
    <property type="nucleotide sequence ID" value="NZ_CP098806.1"/>
</dbReference>
<dbReference type="GO" id="GO:0008233">
    <property type="term" value="F:peptidase activity"/>
    <property type="evidence" value="ECO:0007669"/>
    <property type="project" value="UniProtKB-KW"/>
</dbReference>
<evidence type="ECO:0000256" key="7">
    <source>
        <dbReference type="ARBA" id="ARBA00023239"/>
    </source>
</evidence>
<dbReference type="Pfam" id="PF02586">
    <property type="entry name" value="SRAP"/>
    <property type="match status" value="1"/>
</dbReference>
<dbReference type="GO" id="GO:0003697">
    <property type="term" value="F:single-stranded DNA binding"/>
    <property type="evidence" value="ECO:0007669"/>
    <property type="project" value="InterPro"/>
</dbReference>
<accession>A0A9X1PGW3</accession>
<keyword evidence="2 8" id="KW-0645">Protease</keyword>
<keyword evidence="4 8" id="KW-0378">Hydrolase</keyword>
<dbReference type="GO" id="GO:0016829">
    <property type="term" value="F:lyase activity"/>
    <property type="evidence" value="ECO:0007669"/>
    <property type="project" value="UniProtKB-KW"/>
</dbReference>
<evidence type="ECO:0000256" key="3">
    <source>
        <dbReference type="ARBA" id="ARBA00022763"/>
    </source>
</evidence>
<dbReference type="InterPro" id="IPR036590">
    <property type="entry name" value="SRAP-like"/>
</dbReference>
<organism evidence="9 10">
    <name type="scientific">Dyadobacter fanqingshengii</name>
    <dbReference type="NCBI Taxonomy" id="2906443"/>
    <lineage>
        <taxon>Bacteria</taxon>
        <taxon>Pseudomonadati</taxon>
        <taxon>Bacteroidota</taxon>
        <taxon>Cytophagia</taxon>
        <taxon>Cytophagales</taxon>
        <taxon>Spirosomataceae</taxon>
        <taxon>Dyadobacter</taxon>
    </lineage>
</organism>
<name>A0A9X1PGW3_9BACT</name>
<keyword evidence="6" id="KW-0238">DNA-binding</keyword>
<evidence type="ECO:0000256" key="5">
    <source>
        <dbReference type="ARBA" id="ARBA00023124"/>
    </source>
</evidence>
<dbReference type="EMBL" id="JAJTTA010000008">
    <property type="protein sequence ID" value="MCF0043648.1"/>
    <property type="molecule type" value="Genomic_DNA"/>
</dbReference>
<dbReference type="InterPro" id="IPR003738">
    <property type="entry name" value="SRAP"/>
</dbReference>
<dbReference type="Gene3D" id="3.90.1680.10">
    <property type="entry name" value="SOS response associated peptidase-like"/>
    <property type="match status" value="1"/>
</dbReference>
<protein>
    <recommendedName>
        <fullName evidence="8">Abasic site processing protein</fullName>
        <ecNumber evidence="8">3.4.-.-</ecNumber>
    </recommendedName>
</protein>
<proteinExistence type="inferred from homology"/>
<reference evidence="9" key="1">
    <citation type="submission" date="2021-12" db="EMBL/GenBank/DDBJ databases">
        <title>Novel species in genus Dyadobacter.</title>
        <authorList>
            <person name="Ma C."/>
        </authorList>
    </citation>
    <scope>NUCLEOTIDE SEQUENCE</scope>
    <source>
        <strain evidence="9">CY399</strain>
    </source>
</reference>
<gene>
    <name evidence="9" type="ORF">LXM24_26315</name>
</gene>
<comment type="similarity">
    <text evidence="1 8">Belongs to the SOS response-associated peptidase family.</text>
</comment>
<evidence type="ECO:0000256" key="1">
    <source>
        <dbReference type="ARBA" id="ARBA00008136"/>
    </source>
</evidence>
<comment type="caution">
    <text evidence="9">The sequence shown here is derived from an EMBL/GenBank/DDBJ whole genome shotgun (WGS) entry which is preliminary data.</text>
</comment>
<evidence type="ECO:0000256" key="2">
    <source>
        <dbReference type="ARBA" id="ARBA00022670"/>
    </source>
</evidence>
<dbReference type="Proteomes" id="UP001139700">
    <property type="component" value="Unassembled WGS sequence"/>
</dbReference>
<evidence type="ECO:0000256" key="4">
    <source>
        <dbReference type="ARBA" id="ARBA00022801"/>
    </source>
</evidence>